<dbReference type="PANTHER" id="PTHR12341">
    <property type="entry name" value="5'-&gt;3' EXORIBONUCLEASE"/>
    <property type="match status" value="1"/>
</dbReference>
<dbReference type="PANTHER" id="PTHR12341:SF74">
    <property type="entry name" value="5'-3' EXORIBONUCLEASE 4"/>
    <property type="match status" value="1"/>
</dbReference>
<evidence type="ECO:0000313" key="3">
    <source>
        <dbReference type="EMBL" id="KAF9608051.1"/>
    </source>
</evidence>
<dbReference type="EMBL" id="JADFTS010000004">
    <property type="protein sequence ID" value="KAF9608051.1"/>
    <property type="molecule type" value="Genomic_DNA"/>
</dbReference>
<organism evidence="3 4">
    <name type="scientific">Coptis chinensis</name>
    <dbReference type="NCBI Taxonomy" id="261450"/>
    <lineage>
        <taxon>Eukaryota</taxon>
        <taxon>Viridiplantae</taxon>
        <taxon>Streptophyta</taxon>
        <taxon>Embryophyta</taxon>
        <taxon>Tracheophyta</taxon>
        <taxon>Spermatophyta</taxon>
        <taxon>Magnoliopsida</taxon>
        <taxon>Ranunculales</taxon>
        <taxon>Ranunculaceae</taxon>
        <taxon>Coptidoideae</taxon>
        <taxon>Coptis</taxon>
    </lineage>
</organism>
<gene>
    <name evidence="3" type="ORF">IFM89_005201</name>
</gene>
<dbReference type="InterPro" id="IPR027073">
    <property type="entry name" value="5_3_exoribonuclease"/>
</dbReference>
<dbReference type="AlphaFoldDB" id="A0A835M289"/>
<accession>A0A835M289</accession>
<feature type="transmembrane region" description="Helical" evidence="1">
    <location>
        <begin position="69"/>
        <end position="89"/>
    </location>
</feature>
<keyword evidence="1" id="KW-0472">Membrane</keyword>
<protein>
    <recommendedName>
        <fullName evidence="2">Xrn1 N-terminal domain-containing protein</fullName>
    </recommendedName>
</protein>
<proteinExistence type="predicted"/>
<evidence type="ECO:0000313" key="4">
    <source>
        <dbReference type="Proteomes" id="UP000631114"/>
    </source>
</evidence>
<keyword evidence="4" id="KW-1185">Reference proteome</keyword>
<dbReference type="OrthoDB" id="372487at2759"/>
<sequence length="236" mass="27060">MSLGATRVEGLGCVSGMVTEGVLVAMELLLVQKRKGGGSVARVVRQRWRMPKLEYNQIERRLSGFPTGLVWIFLQNILVVFVGFGLFGWERDGVLIFSKEREEGTVHLLVGATAYPTLSIMQLHSFFVYEEWEVHIDPISSQKVGFYEKSTVILSDSNVPGEGEHKIMSYIRLQRNLPGFNPNTRQFVYMVCYTRSSFLYIKRGDLPTGTIREMLSMRSSWSPDYRVSWKFKWQGN</sequence>
<comment type="caution">
    <text evidence="3">The sequence shown here is derived from an EMBL/GenBank/DDBJ whole genome shotgun (WGS) entry which is preliminary data.</text>
</comment>
<evidence type="ECO:0000259" key="2">
    <source>
        <dbReference type="Pfam" id="PF03159"/>
    </source>
</evidence>
<dbReference type="InterPro" id="IPR004859">
    <property type="entry name" value="Xrn1_N"/>
</dbReference>
<reference evidence="3 4" key="1">
    <citation type="submission" date="2020-10" db="EMBL/GenBank/DDBJ databases">
        <title>The Coptis chinensis genome and diversification of protoberbering-type alkaloids.</title>
        <authorList>
            <person name="Wang B."/>
            <person name="Shu S."/>
            <person name="Song C."/>
            <person name="Liu Y."/>
        </authorList>
    </citation>
    <scope>NUCLEOTIDE SEQUENCE [LARGE SCALE GENOMIC DNA]</scope>
    <source>
        <strain evidence="3">HL-2020</strain>
        <tissue evidence="3">Leaf</tissue>
    </source>
</reference>
<dbReference type="Proteomes" id="UP000631114">
    <property type="component" value="Unassembled WGS sequence"/>
</dbReference>
<keyword evidence="1" id="KW-1133">Transmembrane helix</keyword>
<dbReference type="GO" id="GO:0000956">
    <property type="term" value="P:nuclear-transcribed mRNA catabolic process"/>
    <property type="evidence" value="ECO:0007669"/>
    <property type="project" value="TreeGrafter"/>
</dbReference>
<dbReference type="Gene3D" id="3.40.50.12390">
    <property type="match status" value="1"/>
</dbReference>
<dbReference type="GO" id="GO:0003723">
    <property type="term" value="F:RNA binding"/>
    <property type="evidence" value="ECO:0007669"/>
    <property type="project" value="TreeGrafter"/>
</dbReference>
<dbReference type="GO" id="GO:0004534">
    <property type="term" value="F:5'-3' RNA exonuclease activity"/>
    <property type="evidence" value="ECO:0007669"/>
    <property type="project" value="TreeGrafter"/>
</dbReference>
<dbReference type="GO" id="GO:0005634">
    <property type="term" value="C:nucleus"/>
    <property type="evidence" value="ECO:0007669"/>
    <property type="project" value="TreeGrafter"/>
</dbReference>
<evidence type="ECO:0000256" key="1">
    <source>
        <dbReference type="SAM" id="Phobius"/>
    </source>
</evidence>
<dbReference type="Pfam" id="PF03159">
    <property type="entry name" value="XRN_N"/>
    <property type="match status" value="1"/>
</dbReference>
<name>A0A835M289_9MAGN</name>
<keyword evidence="1" id="KW-0812">Transmembrane</keyword>
<feature type="domain" description="Xrn1 N-terminal" evidence="2">
    <location>
        <begin position="146"/>
        <end position="189"/>
    </location>
</feature>